<evidence type="ECO:0008006" key="3">
    <source>
        <dbReference type="Google" id="ProtNLM"/>
    </source>
</evidence>
<dbReference type="Gene3D" id="3.60.15.10">
    <property type="entry name" value="Ribonuclease Z/Hydroxyacylglutathione hydrolase-like"/>
    <property type="match status" value="1"/>
</dbReference>
<accession>A0A3D8RGV1</accession>
<comment type="caution">
    <text evidence="1">The sequence shown here is derived from an EMBL/GenBank/DDBJ whole genome shotgun (WGS) entry which is preliminary data.</text>
</comment>
<dbReference type="STRING" id="1849047.A0A3D8RGV1"/>
<protein>
    <recommendedName>
        <fullName evidence="3">Metallo-beta-lactamase domain-containing protein</fullName>
    </recommendedName>
</protein>
<dbReference type="PANTHER" id="PTHR36839">
    <property type="entry name" value="METALLO-BETA-LACTAMASE FAMILY PROTEIN (AFU_ORTHOLOGUE AFUA_5G12770)"/>
    <property type="match status" value="1"/>
</dbReference>
<proteinExistence type="predicted"/>
<dbReference type="PANTHER" id="PTHR36839:SF1">
    <property type="entry name" value="METALLO-BETA-LACTAMASE FAMILY PROTEIN (AFU_ORTHOLOGUE AFUA_5G12770)"/>
    <property type="match status" value="1"/>
</dbReference>
<dbReference type="OrthoDB" id="17458at2759"/>
<dbReference type="Proteomes" id="UP000256645">
    <property type="component" value="Unassembled WGS sequence"/>
</dbReference>
<organism evidence="1 2">
    <name type="scientific">Coleophoma cylindrospora</name>
    <dbReference type="NCBI Taxonomy" id="1849047"/>
    <lineage>
        <taxon>Eukaryota</taxon>
        <taxon>Fungi</taxon>
        <taxon>Dikarya</taxon>
        <taxon>Ascomycota</taxon>
        <taxon>Pezizomycotina</taxon>
        <taxon>Leotiomycetes</taxon>
        <taxon>Helotiales</taxon>
        <taxon>Dermateaceae</taxon>
        <taxon>Coleophoma</taxon>
    </lineage>
</organism>
<sequence>MSVLSPSASSGASTATPRVIADEDLHVFEDLRHDYGDTPPAGSMAASTEDLLICCACGTQFDIEDRNVLRSCRTCDDPRQFVPPTGQKFTTLAELRRGGFVNRRKFLDGDERFCSIWTEPKFGIGQRCILIQTPLGNVLWDCISYLDEETIGWINSVGGLAAIVISHPHYYTTHLEWAETFDCPVYLSWEDMGWLNRLDRLGRFRTFIHTKEEDIEYRGEKLGVKALKLGGHFPGSLCVLAFGRLLIADTLVTTPAGMGDWTKGTGQGTARRPEGMNSFAFMWSIPNMIPLSPAEIAGMWEVLKGHEFVSTHGAFVNVDVYDGAGGSETGVKQRVLDSMQIQVRSMGWKEHSFLQETCSKVVAEEEEL</sequence>
<dbReference type="InterPro" id="IPR036866">
    <property type="entry name" value="RibonucZ/Hydroxyglut_hydro"/>
</dbReference>
<evidence type="ECO:0000313" key="1">
    <source>
        <dbReference type="EMBL" id="RDW73091.1"/>
    </source>
</evidence>
<dbReference type="SUPFAM" id="SSF56281">
    <property type="entry name" value="Metallo-hydrolase/oxidoreductase"/>
    <property type="match status" value="1"/>
</dbReference>
<keyword evidence="2" id="KW-1185">Reference proteome</keyword>
<dbReference type="EMBL" id="PDLM01000007">
    <property type="protein sequence ID" value="RDW73091.1"/>
    <property type="molecule type" value="Genomic_DNA"/>
</dbReference>
<reference evidence="1 2" key="1">
    <citation type="journal article" date="2018" name="IMA Fungus">
        <title>IMA Genome-F 9: Draft genome sequence of Annulohypoxylon stygium, Aspergillus mulundensis, Berkeleyomyces basicola (syn. Thielaviopsis basicola), Ceratocystis smalleyi, two Cercospora beticola strains, Coleophoma cylindrospora, Fusarium fracticaudum, Phialophora cf. hyalina, and Morchella septimelata.</title>
        <authorList>
            <person name="Wingfield B.D."/>
            <person name="Bills G.F."/>
            <person name="Dong Y."/>
            <person name="Huang W."/>
            <person name="Nel W.J."/>
            <person name="Swalarsk-Parry B.S."/>
            <person name="Vaghefi N."/>
            <person name="Wilken P.M."/>
            <person name="An Z."/>
            <person name="de Beer Z.W."/>
            <person name="De Vos L."/>
            <person name="Chen L."/>
            <person name="Duong T.A."/>
            <person name="Gao Y."/>
            <person name="Hammerbacher A."/>
            <person name="Kikkert J.R."/>
            <person name="Li Y."/>
            <person name="Li H."/>
            <person name="Li K."/>
            <person name="Li Q."/>
            <person name="Liu X."/>
            <person name="Ma X."/>
            <person name="Naidoo K."/>
            <person name="Pethybridge S.J."/>
            <person name="Sun J."/>
            <person name="Steenkamp E.T."/>
            <person name="van der Nest M.A."/>
            <person name="van Wyk S."/>
            <person name="Wingfield M.J."/>
            <person name="Xiong C."/>
            <person name="Yue Q."/>
            <person name="Zhang X."/>
        </authorList>
    </citation>
    <scope>NUCLEOTIDE SEQUENCE [LARGE SCALE GENOMIC DNA]</scope>
    <source>
        <strain evidence="1 2">BP6252</strain>
    </source>
</reference>
<evidence type="ECO:0000313" key="2">
    <source>
        <dbReference type="Proteomes" id="UP000256645"/>
    </source>
</evidence>
<gene>
    <name evidence="1" type="ORF">BP6252_06998</name>
</gene>
<dbReference type="AlphaFoldDB" id="A0A3D8RGV1"/>
<name>A0A3D8RGV1_9HELO</name>